<comment type="caution">
    <text evidence="1">The sequence shown here is derived from an EMBL/GenBank/DDBJ whole genome shotgun (WGS) entry which is preliminary data.</text>
</comment>
<accession>A0AAE3RD85</accession>
<evidence type="ECO:0000313" key="2">
    <source>
        <dbReference type="Proteomes" id="UP001232063"/>
    </source>
</evidence>
<protein>
    <submittedName>
        <fullName evidence="1">Uncharacterized protein</fullName>
    </submittedName>
</protein>
<dbReference type="Proteomes" id="UP001232063">
    <property type="component" value="Unassembled WGS sequence"/>
</dbReference>
<organism evidence="1 2">
    <name type="scientific">Xanthocytophaga agilis</name>
    <dbReference type="NCBI Taxonomy" id="3048010"/>
    <lineage>
        <taxon>Bacteria</taxon>
        <taxon>Pseudomonadati</taxon>
        <taxon>Bacteroidota</taxon>
        <taxon>Cytophagia</taxon>
        <taxon>Cytophagales</taxon>
        <taxon>Rhodocytophagaceae</taxon>
        <taxon>Xanthocytophaga</taxon>
    </lineage>
</organism>
<evidence type="ECO:0000313" key="1">
    <source>
        <dbReference type="EMBL" id="MDJ1506224.1"/>
    </source>
</evidence>
<proteinExistence type="predicted"/>
<dbReference type="AlphaFoldDB" id="A0AAE3RD85"/>
<dbReference type="EMBL" id="JASJOU010000021">
    <property type="protein sequence ID" value="MDJ1506224.1"/>
    <property type="molecule type" value="Genomic_DNA"/>
</dbReference>
<gene>
    <name evidence="1" type="ORF">QNI22_36535</name>
</gene>
<dbReference type="RefSeq" id="WP_314519043.1">
    <property type="nucleotide sequence ID" value="NZ_JASJOU010000021.1"/>
</dbReference>
<keyword evidence="2" id="KW-1185">Reference proteome</keyword>
<reference evidence="1" key="1">
    <citation type="submission" date="2023-05" db="EMBL/GenBank/DDBJ databases">
        <authorList>
            <person name="Zhang X."/>
        </authorList>
    </citation>
    <scope>NUCLEOTIDE SEQUENCE</scope>
    <source>
        <strain evidence="1">BD1B2-1</strain>
    </source>
</reference>
<sequence length="59" mass="6923">MTFFHMQACIMTYSYILYQQSHQSKTSQPEVISQTLLEISRMILKEREAIDLIASLKNI</sequence>
<name>A0AAE3RD85_9BACT</name>